<dbReference type="Pfam" id="PF00079">
    <property type="entry name" value="Serpin"/>
    <property type="match status" value="1"/>
</dbReference>
<gene>
    <name evidence="4" type="ORF">HRI_001929800</name>
</gene>
<dbReference type="OrthoDB" id="1063785at2759"/>
<dbReference type="EMBL" id="BSYR01000019">
    <property type="protein sequence ID" value="GMI82605.1"/>
    <property type="molecule type" value="Genomic_DNA"/>
</dbReference>
<dbReference type="GO" id="GO:0004867">
    <property type="term" value="F:serine-type endopeptidase inhibitor activity"/>
    <property type="evidence" value="ECO:0007669"/>
    <property type="project" value="InterPro"/>
</dbReference>
<evidence type="ECO:0000259" key="3">
    <source>
        <dbReference type="SMART" id="SM00093"/>
    </source>
</evidence>
<organism evidence="4 5">
    <name type="scientific">Hibiscus trionum</name>
    <name type="common">Flower of an hour</name>
    <dbReference type="NCBI Taxonomy" id="183268"/>
    <lineage>
        <taxon>Eukaryota</taxon>
        <taxon>Viridiplantae</taxon>
        <taxon>Streptophyta</taxon>
        <taxon>Embryophyta</taxon>
        <taxon>Tracheophyta</taxon>
        <taxon>Spermatophyta</taxon>
        <taxon>Magnoliopsida</taxon>
        <taxon>eudicotyledons</taxon>
        <taxon>Gunneridae</taxon>
        <taxon>Pentapetalae</taxon>
        <taxon>rosids</taxon>
        <taxon>malvids</taxon>
        <taxon>Malvales</taxon>
        <taxon>Malvaceae</taxon>
        <taxon>Malvoideae</taxon>
        <taxon>Hibiscus</taxon>
    </lineage>
</organism>
<comment type="similarity">
    <text evidence="1 2">Belongs to the serpin family.</text>
</comment>
<dbReference type="InterPro" id="IPR000215">
    <property type="entry name" value="Serpin_fam"/>
</dbReference>
<comment type="caution">
    <text evidence="4">The sequence shown here is derived from an EMBL/GenBank/DDBJ whole genome shotgun (WGS) entry which is preliminary data.</text>
</comment>
<dbReference type="InterPro" id="IPR023796">
    <property type="entry name" value="Serpin_dom"/>
</dbReference>
<evidence type="ECO:0000313" key="4">
    <source>
        <dbReference type="EMBL" id="GMI82605.1"/>
    </source>
</evidence>
<protein>
    <recommendedName>
        <fullName evidence="3">Serpin domain-containing protein</fullName>
    </recommendedName>
</protein>
<dbReference type="InterPro" id="IPR023795">
    <property type="entry name" value="Serpin_CS"/>
</dbReference>
<dbReference type="SUPFAM" id="SSF56574">
    <property type="entry name" value="Serpins"/>
    <property type="match status" value="1"/>
</dbReference>
<dbReference type="Gene3D" id="3.30.497.10">
    <property type="entry name" value="Antithrombin, subunit I, domain 2"/>
    <property type="match status" value="1"/>
</dbReference>
<dbReference type="Gene3D" id="2.30.39.10">
    <property type="entry name" value="Alpha-1-antitrypsin, domain 1"/>
    <property type="match status" value="1"/>
</dbReference>
<name>A0A9W7HR46_HIBTR</name>
<proteinExistence type="inferred from homology"/>
<keyword evidence="5" id="KW-1185">Reference proteome</keyword>
<feature type="domain" description="Serpin" evidence="3">
    <location>
        <begin position="1"/>
        <end position="186"/>
    </location>
</feature>
<dbReference type="SMART" id="SM00093">
    <property type="entry name" value="SERPIN"/>
    <property type="match status" value="1"/>
</dbReference>
<dbReference type="InterPro" id="IPR036186">
    <property type="entry name" value="Serpin_sf"/>
</dbReference>
<dbReference type="Proteomes" id="UP001165190">
    <property type="component" value="Unassembled WGS sequence"/>
</dbReference>
<sequence length="187" mass="21076">MTSIEKQAVCEYNGFKVLRLPYKRGRDKRRFSMYFFLPDAEDGLSSLVEKLTSESGFLERHLPCELVKVGEFRIPKFKITFEFEASAVLKGLGLELPFSREEGGLTEIVDSPEGRELYVSSIFHKSFIVVNEEGTEAAAFTRCVGMGCSFDSGRKRIDFVADHPFLFVIREDVSGAGMFIGQVHNPL</sequence>
<dbReference type="AlphaFoldDB" id="A0A9W7HR46"/>
<evidence type="ECO:0000256" key="2">
    <source>
        <dbReference type="RuleBase" id="RU000411"/>
    </source>
</evidence>
<dbReference type="PANTHER" id="PTHR11461:SF211">
    <property type="entry name" value="GH10112P-RELATED"/>
    <property type="match status" value="1"/>
</dbReference>
<dbReference type="GO" id="GO:0005615">
    <property type="term" value="C:extracellular space"/>
    <property type="evidence" value="ECO:0007669"/>
    <property type="project" value="InterPro"/>
</dbReference>
<dbReference type="PROSITE" id="PS00284">
    <property type="entry name" value="SERPIN"/>
    <property type="match status" value="1"/>
</dbReference>
<dbReference type="InterPro" id="IPR042178">
    <property type="entry name" value="Serpin_sf_1"/>
</dbReference>
<dbReference type="InterPro" id="IPR042185">
    <property type="entry name" value="Serpin_sf_2"/>
</dbReference>
<evidence type="ECO:0000313" key="5">
    <source>
        <dbReference type="Proteomes" id="UP001165190"/>
    </source>
</evidence>
<dbReference type="PANTHER" id="PTHR11461">
    <property type="entry name" value="SERINE PROTEASE INHIBITOR, SERPIN"/>
    <property type="match status" value="1"/>
</dbReference>
<accession>A0A9W7HR46</accession>
<evidence type="ECO:0000256" key="1">
    <source>
        <dbReference type="ARBA" id="ARBA00009500"/>
    </source>
</evidence>
<reference evidence="4" key="1">
    <citation type="submission" date="2023-05" db="EMBL/GenBank/DDBJ databases">
        <title>Genome and transcriptome analyses reveal genes involved in the formation of fine ridges on petal epidermal cells in Hibiscus trionum.</title>
        <authorList>
            <person name="Koshimizu S."/>
            <person name="Masuda S."/>
            <person name="Ishii T."/>
            <person name="Shirasu K."/>
            <person name="Hoshino A."/>
            <person name="Arita M."/>
        </authorList>
    </citation>
    <scope>NUCLEOTIDE SEQUENCE</scope>
    <source>
        <strain evidence="4">Hamamatsu line</strain>
    </source>
</reference>